<accession>A0AAV4CUI9</accession>
<name>A0AAV4CUI9_9GAST</name>
<evidence type="ECO:0000256" key="1">
    <source>
        <dbReference type="SAM" id="MobiDB-lite"/>
    </source>
</evidence>
<comment type="caution">
    <text evidence="3">The sequence shown here is derived from an EMBL/GenBank/DDBJ whole genome shotgun (WGS) entry which is preliminary data.</text>
</comment>
<feature type="compositionally biased region" description="Polar residues" evidence="1">
    <location>
        <begin position="1"/>
        <end position="16"/>
    </location>
</feature>
<organism evidence="3 4">
    <name type="scientific">Plakobranchus ocellatus</name>
    <dbReference type="NCBI Taxonomy" id="259542"/>
    <lineage>
        <taxon>Eukaryota</taxon>
        <taxon>Metazoa</taxon>
        <taxon>Spiralia</taxon>
        <taxon>Lophotrochozoa</taxon>
        <taxon>Mollusca</taxon>
        <taxon>Gastropoda</taxon>
        <taxon>Heterobranchia</taxon>
        <taxon>Euthyneura</taxon>
        <taxon>Panpulmonata</taxon>
        <taxon>Sacoglossa</taxon>
        <taxon>Placobranchoidea</taxon>
        <taxon>Plakobranchidae</taxon>
        <taxon>Plakobranchus</taxon>
    </lineage>
</organism>
<keyword evidence="2" id="KW-0812">Transmembrane</keyword>
<evidence type="ECO:0000256" key="2">
    <source>
        <dbReference type="SAM" id="Phobius"/>
    </source>
</evidence>
<keyword evidence="2" id="KW-0472">Membrane</keyword>
<evidence type="ECO:0000313" key="4">
    <source>
        <dbReference type="Proteomes" id="UP000735302"/>
    </source>
</evidence>
<evidence type="ECO:0000313" key="3">
    <source>
        <dbReference type="EMBL" id="GFO35567.1"/>
    </source>
</evidence>
<keyword evidence="4" id="KW-1185">Reference proteome</keyword>
<dbReference type="EMBL" id="BLXT01006999">
    <property type="protein sequence ID" value="GFO35567.1"/>
    <property type="molecule type" value="Genomic_DNA"/>
</dbReference>
<protein>
    <submittedName>
        <fullName evidence="3">Uncharacterized protein</fullName>
    </submittedName>
</protein>
<reference evidence="3 4" key="1">
    <citation type="journal article" date="2021" name="Elife">
        <title>Chloroplast acquisition without the gene transfer in kleptoplastic sea slugs, Plakobranchus ocellatus.</title>
        <authorList>
            <person name="Maeda T."/>
            <person name="Takahashi S."/>
            <person name="Yoshida T."/>
            <person name="Shimamura S."/>
            <person name="Takaki Y."/>
            <person name="Nagai Y."/>
            <person name="Toyoda A."/>
            <person name="Suzuki Y."/>
            <person name="Arimoto A."/>
            <person name="Ishii H."/>
            <person name="Satoh N."/>
            <person name="Nishiyama T."/>
            <person name="Hasebe M."/>
            <person name="Maruyama T."/>
            <person name="Minagawa J."/>
            <person name="Obokata J."/>
            <person name="Shigenobu S."/>
        </authorList>
    </citation>
    <scope>NUCLEOTIDE SEQUENCE [LARGE SCALE GENOMIC DNA]</scope>
</reference>
<keyword evidence="2" id="KW-1133">Transmembrane helix</keyword>
<feature type="region of interest" description="Disordered" evidence="1">
    <location>
        <begin position="1"/>
        <end position="31"/>
    </location>
</feature>
<dbReference type="AlphaFoldDB" id="A0AAV4CUI9"/>
<proteinExistence type="predicted"/>
<dbReference type="Proteomes" id="UP000735302">
    <property type="component" value="Unassembled WGS sequence"/>
</dbReference>
<feature type="transmembrane region" description="Helical" evidence="2">
    <location>
        <begin position="60"/>
        <end position="77"/>
    </location>
</feature>
<sequence length="86" mass="10101">MRKQATRTQKLQQYEKTGNKETKSPIPKVNRQGDKLFTRTHRIRVKGADQRPTWKRASGACFKLFVGIYVHFLGYFLPLTCWLCKV</sequence>
<gene>
    <name evidence="3" type="ORF">PoB_006207200</name>
</gene>